<dbReference type="FunFam" id="1.20.1070.10:FF:000167">
    <property type="entry name" value="probable G-protein coupled receptor 174"/>
    <property type="match status" value="1"/>
</dbReference>
<feature type="transmembrane region" description="Helical" evidence="16">
    <location>
        <begin position="67"/>
        <end position="88"/>
    </location>
</feature>
<feature type="transmembrane region" description="Helical" evidence="16">
    <location>
        <begin position="1030"/>
        <end position="1054"/>
    </location>
</feature>
<evidence type="ECO:0000256" key="14">
    <source>
        <dbReference type="ARBA" id="ARBA00073510"/>
    </source>
</evidence>
<dbReference type="Gene3D" id="1.20.1070.10">
    <property type="entry name" value="Rhodopsin 7-helix transmembrane proteins"/>
    <property type="match status" value="4"/>
</dbReference>
<sequence length="1340" mass="152770">MTRLVSQGHKGSLQAVRERSRGSTEPWEWWRSRMKGSMREMRLGMGNHSNNHTCLTDDSFKYNLYGAVYSVVFILGLITNCASLFVFLFRMKMRSETAIFMTNLAVSDLLFVFTLPFKIFYNFNRHWPFGDSLCKISGTAFLTNIYGSMLFLTCISVDRFLAIVYPFRSRTIRTRRNSAIVCAGVWILVLSGGISASLFSTTNVSNTSTTCFEGFSKRIWKTYLSKITIFIEVVGFIIPLLLNLTCSSLVLRTLRKPATLSQIGTNKEKVLKMIIVHVAIFVVCFVPYNSILFLYALVRSQAIANCSLERFARTMYPITLCIATLNCCFDPFIYYFTSESFQKSFNIKTQIKMDSLFKTEMPLTKTALPAPQDEISDQAITNGGDPTGLYDYFWEGLDCKSNQSCSRQDITFKSSLYATTYTLIFIPGLLANGAALWVLCRFLSRKSKAVIFMINLAVADLAHILSLPLRIYYYINHTWPFGDVLCLLCFYLKYLNMYASICFLTCISIQRYFFLYHPFRAKGWKRRYDVAISALVWLVVGAACVPFPIMRSHGLGANTTSCFADLQVKPIDSKVGTVLMTGTAELLGFVGPLVIILFCTWKTRDSIRGFHIPQESSGERRKALRMVSMCAIVFCVCFAPYHINFFFYMLVKENVITDCFLSTITLYTQPFCLSLASFDCCLDPIIYFFMTSEFQEEISRHSSMAIRSRLMSKESASMESNVSSGNCSDPQMSFQSTLYATTYTLIFIPGLLANSAALWVLCRFLSRKSKAVIFMINLAVADLAHVLSLPLRTYYYINHTWPFGSFLCQVCFYLKYLNMYASICFLSCISIQRYLFLLHPFRAKGWKRRYDVAISALVWLLVGAACLPLIIVRSPALSNSINSCFSDLGVKQLSPGAAIALVTVAELFGFVIPFGTIAWCTWRMWHSLRDGPTALQDAGEKRKALRMVLMCAAVFFICFTPYHINFPFFMMVIENVIRDCAVHRSTLRFHPISLCLASLNCCLDPVLYYFMTSEFQAQLLRHGCTDLKPYYAVTYTVILVPGLIGNTLALWVFYGYMRETKRAVIFMINLAIADLSQVLSLPLRIFYYLTGTWEFGGGLCMLCFYLKYVNMYASIYFLVCISVRRYLFLMHPFKFSDCRRVCDVYISIVGWVVVCVGCLPFPLLRMQHQQEKNTCFVDLPIKKLDLPTSITLMTIGELVGFVTPLLIILYCSWKTILSLKERHSASRDLGEKKKALKMILTCALVFLICFAPYHISFPLDFFVKTGQIREGCVQISLFHAVALCLASLNSCVDPIIYYFTTDEFRRRLSRQDLQDSIQLQHPSYGRKHSRDVLGEDTTEY</sequence>
<feature type="transmembrane region" description="Helical" evidence="16">
    <location>
        <begin position="773"/>
        <end position="797"/>
    </location>
</feature>
<feature type="transmembrane region" description="Helical" evidence="16">
    <location>
        <begin position="100"/>
        <end position="121"/>
    </location>
</feature>
<feature type="domain" description="G-protein coupled receptors family 1 profile" evidence="17">
    <location>
        <begin position="79"/>
        <end position="334"/>
    </location>
</feature>
<keyword evidence="8 15" id="KW-0675">Receptor</keyword>
<dbReference type="GO" id="GO:0004930">
    <property type="term" value="F:G protein-coupled receptor activity"/>
    <property type="evidence" value="ECO:0007669"/>
    <property type="project" value="UniProtKB-KW"/>
</dbReference>
<evidence type="ECO:0000256" key="1">
    <source>
        <dbReference type="ARBA" id="ARBA00004651"/>
    </source>
</evidence>
<feature type="transmembrane region" description="Helical" evidence="16">
    <location>
        <begin position="897"/>
        <end position="922"/>
    </location>
</feature>
<evidence type="ECO:0000256" key="15">
    <source>
        <dbReference type="RuleBase" id="RU000688"/>
    </source>
</evidence>
<feature type="transmembrane region" description="Helical" evidence="16">
    <location>
        <begin position="1066"/>
        <end position="1089"/>
    </location>
</feature>
<evidence type="ECO:0000256" key="8">
    <source>
        <dbReference type="ARBA" id="ARBA00023170"/>
    </source>
</evidence>
<feature type="transmembrane region" description="Helical" evidence="16">
    <location>
        <begin position="416"/>
        <end position="439"/>
    </location>
</feature>
<protein>
    <recommendedName>
        <fullName evidence="13">Probable G-protein coupled receptor 174</fullName>
    </recommendedName>
    <alternativeName>
        <fullName evidence="14">Putative P2Y purinoceptor 10</fullName>
    </alternativeName>
</protein>
<keyword evidence="10 15" id="KW-0807">Transducer</keyword>
<feature type="transmembrane region" description="Helical" evidence="16">
    <location>
        <begin position="227"/>
        <end position="254"/>
    </location>
</feature>
<reference evidence="18" key="1">
    <citation type="submission" date="2020-10" db="EMBL/GenBank/DDBJ databases">
        <title>Feather gene expression reveals the developmental basis of iridescence in African starlings.</title>
        <authorList>
            <person name="Rubenstein D.R."/>
        </authorList>
    </citation>
    <scope>NUCLEOTIDE SEQUENCE</scope>
    <source>
        <strain evidence="18">SS15</strain>
        <tissue evidence="18">Liver</tissue>
    </source>
</reference>
<keyword evidence="20" id="KW-1185">Reference proteome</keyword>
<evidence type="ECO:0000256" key="11">
    <source>
        <dbReference type="ARBA" id="ARBA00056731"/>
    </source>
</evidence>
<comment type="function">
    <text evidence="11">Putative receptor for purines coupled to G-proteins.</text>
</comment>
<feature type="transmembrane region" description="Helical" evidence="16">
    <location>
        <begin position="495"/>
        <end position="516"/>
    </location>
</feature>
<dbReference type="PANTHER" id="PTHR24232">
    <property type="entry name" value="G-PROTEIN COUPLED RECEPTOR"/>
    <property type="match status" value="1"/>
</dbReference>
<keyword evidence="5 15" id="KW-0297">G-protein coupled receptor</keyword>
<evidence type="ECO:0000256" key="10">
    <source>
        <dbReference type="ARBA" id="ARBA00023224"/>
    </source>
</evidence>
<evidence type="ECO:0000256" key="13">
    <source>
        <dbReference type="ARBA" id="ARBA00068744"/>
    </source>
</evidence>
<dbReference type="SMART" id="SM01381">
    <property type="entry name" value="7TM_GPCR_Srsx"/>
    <property type="match status" value="1"/>
</dbReference>
<dbReference type="CDD" id="cd15155">
    <property type="entry name" value="7tmA_LPAR4"/>
    <property type="match status" value="1"/>
</dbReference>
<feature type="domain" description="G-protein coupled receptors family 1 profile" evidence="17">
    <location>
        <begin position="753"/>
        <end position="1008"/>
    </location>
</feature>
<dbReference type="FunFam" id="1.20.1070.10:FF:000146">
    <property type="entry name" value="putative P2Y purinoceptor 10 isoform X1"/>
    <property type="match status" value="2"/>
</dbReference>
<feature type="transmembrane region" description="Helical" evidence="16">
    <location>
        <begin position="1190"/>
        <end position="1213"/>
    </location>
</feature>
<keyword evidence="3 15" id="KW-0812">Transmembrane</keyword>
<feature type="transmembrane region" description="Helical" evidence="16">
    <location>
        <begin position="578"/>
        <end position="601"/>
    </location>
</feature>
<evidence type="ECO:0000313" key="20">
    <source>
        <dbReference type="Proteomes" id="UP000618051"/>
    </source>
</evidence>
<dbReference type="GO" id="GO:0007200">
    <property type="term" value="P:phospholipase C-activating G protein-coupled receptor signaling pathway"/>
    <property type="evidence" value="ECO:0007669"/>
    <property type="project" value="TreeGrafter"/>
</dbReference>
<dbReference type="PRINTS" id="PR00237">
    <property type="entry name" value="GPCRRHODOPSN"/>
</dbReference>
<evidence type="ECO:0000256" key="6">
    <source>
        <dbReference type="ARBA" id="ARBA00023136"/>
    </source>
</evidence>
<feature type="transmembrane region" description="Helical" evidence="16">
    <location>
        <begin position="943"/>
        <end position="964"/>
    </location>
</feature>
<feature type="transmembrane region" description="Helical" evidence="16">
    <location>
        <begin position="1144"/>
        <end position="1164"/>
    </location>
</feature>
<dbReference type="GO" id="GO:0005886">
    <property type="term" value="C:plasma membrane"/>
    <property type="evidence" value="ECO:0007669"/>
    <property type="project" value="UniProtKB-SubCell"/>
</dbReference>
<dbReference type="GO" id="GO:0035025">
    <property type="term" value="P:positive regulation of Rho protein signal transduction"/>
    <property type="evidence" value="ECO:0007669"/>
    <property type="project" value="TreeGrafter"/>
</dbReference>
<comment type="subunit">
    <text evidence="12">Interacts with GNA13. Interacts with CCL21.</text>
</comment>
<feature type="transmembrane region" description="Helical" evidence="16">
    <location>
        <begin position="451"/>
        <end position="475"/>
    </location>
</feature>
<dbReference type="PANTHER" id="PTHR24232:SF6">
    <property type="entry name" value="PURINERGIC RECEPTOR P2Y, G-PROTEIN COUPLED 10B"/>
    <property type="match status" value="1"/>
</dbReference>
<feature type="transmembrane region" description="Helical" evidence="16">
    <location>
        <begin position="141"/>
        <end position="167"/>
    </location>
</feature>
<name>A0A835TZ93_9PASS</name>
<dbReference type="EMBL" id="JADDUC010000023">
    <property type="protein sequence ID" value="KAG0124968.1"/>
    <property type="molecule type" value="Genomic_DNA"/>
</dbReference>
<keyword evidence="6 16" id="KW-0472">Membrane</keyword>
<feature type="transmembrane region" description="Helical" evidence="16">
    <location>
        <begin position="817"/>
        <end position="838"/>
    </location>
</feature>
<feature type="transmembrane region" description="Helical" evidence="16">
    <location>
        <begin position="1275"/>
        <end position="1300"/>
    </location>
</feature>
<dbReference type="PROSITE" id="PS00237">
    <property type="entry name" value="G_PROTEIN_RECEP_F1_1"/>
    <property type="match status" value="1"/>
</dbReference>
<feature type="transmembrane region" description="Helical" evidence="16">
    <location>
        <begin position="738"/>
        <end position="761"/>
    </location>
</feature>
<evidence type="ECO:0000256" key="3">
    <source>
        <dbReference type="ARBA" id="ARBA00022692"/>
    </source>
</evidence>
<evidence type="ECO:0000256" key="7">
    <source>
        <dbReference type="ARBA" id="ARBA00023157"/>
    </source>
</evidence>
<evidence type="ECO:0000256" key="9">
    <source>
        <dbReference type="ARBA" id="ARBA00023180"/>
    </source>
</evidence>
<dbReference type="EMBL" id="JADDUC020000014">
    <property type="protein sequence ID" value="KAI1234895.1"/>
    <property type="molecule type" value="Genomic_DNA"/>
</dbReference>
<feature type="domain" description="G-protein coupled receptors family 1 profile" evidence="17">
    <location>
        <begin position="1045"/>
        <end position="1297"/>
    </location>
</feature>
<organism evidence="18">
    <name type="scientific">Lamprotornis superbus</name>
    <dbReference type="NCBI Taxonomy" id="245042"/>
    <lineage>
        <taxon>Eukaryota</taxon>
        <taxon>Metazoa</taxon>
        <taxon>Chordata</taxon>
        <taxon>Craniata</taxon>
        <taxon>Vertebrata</taxon>
        <taxon>Euteleostomi</taxon>
        <taxon>Archelosauria</taxon>
        <taxon>Archosauria</taxon>
        <taxon>Dinosauria</taxon>
        <taxon>Saurischia</taxon>
        <taxon>Theropoda</taxon>
        <taxon>Coelurosauria</taxon>
        <taxon>Aves</taxon>
        <taxon>Neognathae</taxon>
        <taxon>Neoaves</taxon>
        <taxon>Telluraves</taxon>
        <taxon>Australaves</taxon>
        <taxon>Passeriformes</taxon>
        <taxon>Sturnidae</taxon>
        <taxon>Lamprotornis</taxon>
    </lineage>
</organism>
<evidence type="ECO:0000256" key="4">
    <source>
        <dbReference type="ARBA" id="ARBA00022989"/>
    </source>
</evidence>
<feature type="domain" description="G-protein coupled receptors family 1 profile" evidence="17">
    <location>
        <begin position="431"/>
        <end position="687"/>
    </location>
</feature>
<comment type="similarity">
    <text evidence="15">Belongs to the G-protein coupled receptor 1 family.</text>
</comment>
<evidence type="ECO:0000256" key="16">
    <source>
        <dbReference type="SAM" id="Phobius"/>
    </source>
</evidence>
<comment type="subcellular location">
    <subcellularLocation>
        <location evidence="1">Cell membrane</location>
        <topology evidence="1">Multi-pass membrane protein</topology>
    </subcellularLocation>
</comment>
<dbReference type="CDD" id="cd15153">
    <property type="entry name" value="7tmA_P2Y10"/>
    <property type="match status" value="1"/>
</dbReference>
<reference evidence="19" key="3">
    <citation type="submission" date="2022-01" db="EMBL/GenBank/DDBJ databases">
        <authorList>
            <person name="Rubenstein D.R."/>
        </authorList>
    </citation>
    <scope>NUCLEOTIDE SEQUENCE</scope>
    <source>
        <strain evidence="19">SS15</strain>
        <tissue evidence="19">Liver</tissue>
    </source>
</reference>
<dbReference type="PRINTS" id="PR01067">
    <property type="entry name" value="P2Y5ORPHANR"/>
</dbReference>
<evidence type="ECO:0000313" key="18">
    <source>
        <dbReference type="EMBL" id="KAG0124968.1"/>
    </source>
</evidence>
<keyword evidence="9" id="KW-0325">Glycoprotein</keyword>
<dbReference type="SUPFAM" id="SSF81321">
    <property type="entry name" value="Family A G protein-coupled receptor-like"/>
    <property type="match status" value="4"/>
</dbReference>
<feature type="transmembrane region" description="Helical" evidence="16">
    <location>
        <begin position="179"/>
        <end position="199"/>
    </location>
</feature>
<gene>
    <name evidence="19" type="ORF">IHE44_0003281</name>
    <name evidence="18" type="ORF">IHE44_005876</name>
</gene>
<feature type="transmembrane region" description="Helical" evidence="16">
    <location>
        <begin position="1095"/>
        <end position="1123"/>
    </location>
</feature>
<feature type="transmembrane region" description="Helical" evidence="16">
    <location>
        <begin position="622"/>
        <end position="643"/>
    </location>
</feature>
<accession>A0A835TZ93</accession>
<evidence type="ECO:0000256" key="12">
    <source>
        <dbReference type="ARBA" id="ARBA00062493"/>
    </source>
</evidence>
<dbReference type="InterPro" id="IPR000276">
    <property type="entry name" value="GPCR_Rhodpsn"/>
</dbReference>
<dbReference type="Pfam" id="PF00001">
    <property type="entry name" value="7tm_1"/>
    <property type="match status" value="4"/>
</dbReference>
<reference evidence="19 20" key="2">
    <citation type="journal article" date="2021" name="J. Hered.">
        <title>Feather Gene Expression Elucidates the Developmental Basis of Plumage Iridescence in African Starlings.</title>
        <authorList>
            <person name="Rubenstein D.R."/>
            <person name="Corvelo A."/>
            <person name="MacManes M.D."/>
            <person name="Maia R."/>
            <person name="Narzisi G."/>
            <person name="Rousaki A."/>
            <person name="Vandenabeele P."/>
            <person name="Shawkey M.D."/>
            <person name="Solomon J."/>
        </authorList>
    </citation>
    <scope>NUCLEOTIDE SEQUENCE [LARGE SCALE GENOMIC DNA]</scope>
    <source>
        <strain evidence="19">SS15</strain>
    </source>
</reference>
<dbReference type="PROSITE" id="PS50262">
    <property type="entry name" value="G_PROTEIN_RECEP_F1_2"/>
    <property type="match status" value="4"/>
</dbReference>
<evidence type="ECO:0000313" key="19">
    <source>
        <dbReference type="EMBL" id="KAI1234895.1"/>
    </source>
</evidence>
<keyword evidence="2" id="KW-1003">Cell membrane</keyword>
<feature type="transmembrane region" description="Helical" evidence="16">
    <location>
        <begin position="850"/>
        <end position="871"/>
    </location>
</feature>
<dbReference type="FunFam" id="1.20.1070.10:FF:000017">
    <property type="entry name" value="lysophosphatidic acid receptor 4"/>
    <property type="match status" value="1"/>
</dbReference>
<feature type="transmembrane region" description="Helical" evidence="16">
    <location>
        <begin position="528"/>
        <end position="549"/>
    </location>
</feature>
<evidence type="ECO:0000256" key="5">
    <source>
        <dbReference type="ARBA" id="ARBA00023040"/>
    </source>
</evidence>
<dbReference type="OrthoDB" id="9435792at2759"/>
<proteinExistence type="inferred from homology"/>
<dbReference type="Proteomes" id="UP000618051">
    <property type="component" value="Unassembled WGS sequence"/>
</dbReference>
<dbReference type="InterPro" id="IPR017452">
    <property type="entry name" value="GPCR_Rhodpsn_7TM"/>
</dbReference>
<keyword evidence="4 16" id="KW-1133">Transmembrane helix</keyword>
<keyword evidence="7" id="KW-1015">Disulfide bond</keyword>
<feature type="transmembrane region" description="Helical" evidence="16">
    <location>
        <begin position="1234"/>
        <end position="1255"/>
    </location>
</feature>
<evidence type="ECO:0000259" key="17">
    <source>
        <dbReference type="PROSITE" id="PS50262"/>
    </source>
</evidence>
<feature type="transmembrane region" description="Helical" evidence="16">
    <location>
        <begin position="274"/>
        <end position="298"/>
    </location>
</feature>
<evidence type="ECO:0000256" key="2">
    <source>
        <dbReference type="ARBA" id="ARBA00022475"/>
    </source>
</evidence>
<comment type="caution">
    <text evidence="18">The sequence shown here is derived from an EMBL/GenBank/DDBJ whole genome shotgun (WGS) entry which is preliminary data.</text>
</comment>